<dbReference type="Pfam" id="PF01590">
    <property type="entry name" value="GAF"/>
    <property type="match status" value="1"/>
</dbReference>
<organism evidence="2 3">
    <name type="scientific">Planktothrix tepida PCC 9214</name>
    <dbReference type="NCBI Taxonomy" id="671072"/>
    <lineage>
        <taxon>Bacteria</taxon>
        <taxon>Bacillati</taxon>
        <taxon>Cyanobacteriota</taxon>
        <taxon>Cyanophyceae</taxon>
        <taxon>Oscillatoriophycideae</taxon>
        <taxon>Oscillatoriales</taxon>
        <taxon>Microcoleaceae</taxon>
        <taxon>Planktothrix</taxon>
    </lineage>
</organism>
<dbReference type="AlphaFoldDB" id="A0A1J1LLQ6"/>
<feature type="domain" description="GAF" evidence="1">
    <location>
        <begin position="84"/>
        <end position="199"/>
    </location>
</feature>
<dbReference type="InterPro" id="IPR029016">
    <property type="entry name" value="GAF-like_dom_sf"/>
</dbReference>
<accession>A0A1J1LLQ6</accession>
<evidence type="ECO:0000313" key="3">
    <source>
        <dbReference type="Proteomes" id="UP000184315"/>
    </source>
</evidence>
<dbReference type="EMBL" id="CZDF01000157">
    <property type="protein sequence ID" value="CUR33407.1"/>
    <property type="molecule type" value="Genomic_DNA"/>
</dbReference>
<gene>
    <name evidence="2" type="ORF">PL9214510076</name>
</gene>
<evidence type="ECO:0000313" key="2">
    <source>
        <dbReference type="EMBL" id="CUR33407.1"/>
    </source>
</evidence>
<proteinExistence type="predicted"/>
<dbReference type="Proteomes" id="UP000184315">
    <property type="component" value="Unassembled WGS sequence"/>
</dbReference>
<dbReference type="SUPFAM" id="SSF55781">
    <property type="entry name" value="GAF domain-like"/>
    <property type="match status" value="1"/>
</dbReference>
<dbReference type="Gene3D" id="3.30.450.40">
    <property type="match status" value="1"/>
</dbReference>
<protein>
    <recommendedName>
        <fullName evidence="1">GAF domain-containing protein</fullName>
    </recommendedName>
</protein>
<name>A0A1J1LLQ6_9CYAN</name>
<keyword evidence="3" id="KW-1185">Reference proteome</keyword>
<dbReference type="InterPro" id="IPR003018">
    <property type="entry name" value="GAF"/>
</dbReference>
<reference evidence="3" key="1">
    <citation type="submission" date="2015-10" db="EMBL/GenBank/DDBJ databases">
        <authorList>
            <person name="Regsiter A."/>
            <person name="william w."/>
        </authorList>
    </citation>
    <scope>NUCLEOTIDE SEQUENCE [LARGE SCALE GENOMIC DNA]</scope>
</reference>
<dbReference type="STRING" id="671072.PL9214510076"/>
<sequence>MSRAGSELTFNQKDELTEMKASHHDVLEAGRIYKSTGAIPSRMLRSKIYRAWERSHLQGANPYALQAEKLSRSDTEHLITKNSDLMQLAKPYIRMLSQAAGTERHAVMLSDNQALLLDVVGDQQTVHGTEAFPEPGSWLSESVAGANGIGTPLAEADYVEIISAEHFIEGFHPFTCQGIPLRNDKQEIIGVLSISMRRQDAGQRLKEILLCASHGVEADLLSANLEKDVRRVLKSNPDEYQPLEDLRQDIIQAHHAARLKLEVVSRMVAVNRLDYAMQLVRQAEDSIELFRRRAEIWRNLASFEIGRVQPVSLTDQISNLIDLLSTEVAIRQVEIVTQWDEPITVMGDPRSLLRHLLRYFLQAFEQVGKGGKVELVVNKTSDLELVKVSFMAISVVQPAASAPQLQFFYLPINRT</sequence>
<evidence type="ECO:0000259" key="1">
    <source>
        <dbReference type="Pfam" id="PF01590"/>
    </source>
</evidence>